<organism evidence="2 3">
    <name type="scientific">Peribacillus faecalis</name>
    <dbReference type="NCBI Taxonomy" id="2772559"/>
    <lineage>
        <taxon>Bacteria</taxon>
        <taxon>Bacillati</taxon>
        <taxon>Bacillota</taxon>
        <taxon>Bacilli</taxon>
        <taxon>Bacillales</taxon>
        <taxon>Bacillaceae</taxon>
        <taxon>Peribacillus</taxon>
    </lineage>
</organism>
<dbReference type="Proteomes" id="UP000602076">
    <property type="component" value="Unassembled WGS sequence"/>
</dbReference>
<evidence type="ECO:0000313" key="2">
    <source>
        <dbReference type="EMBL" id="MBD3108433.1"/>
    </source>
</evidence>
<comment type="caution">
    <text evidence="2">The sequence shown here is derived from an EMBL/GenBank/DDBJ whole genome shotgun (WGS) entry which is preliminary data.</text>
</comment>
<feature type="transmembrane region" description="Helical" evidence="1">
    <location>
        <begin position="12"/>
        <end position="35"/>
    </location>
</feature>
<keyword evidence="1" id="KW-1133">Transmembrane helix</keyword>
<proteinExistence type="predicted"/>
<dbReference type="RefSeq" id="WP_190997977.1">
    <property type="nucleotide sequence ID" value="NZ_JACXSI010000018.1"/>
</dbReference>
<keyword evidence="3" id="KW-1185">Reference proteome</keyword>
<accession>A0A927CVL6</accession>
<dbReference type="AlphaFoldDB" id="A0A927CVL6"/>
<gene>
    <name evidence="2" type="ORF">IEO70_08645</name>
</gene>
<protein>
    <submittedName>
        <fullName evidence="2">Uncharacterized protein</fullName>
    </submittedName>
</protein>
<evidence type="ECO:0000313" key="3">
    <source>
        <dbReference type="Proteomes" id="UP000602076"/>
    </source>
</evidence>
<sequence>MAKKRMKIVDFYSLLLLSISFGLMIFSVQLGLIFLTMSITTLSLRAYVGYKFDQKTICNN</sequence>
<evidence type="ECO:0000256" key="1">
    <source>
        <dbReference type="SAM" id="Phobius"/>
    </source>
</evidence>
<dbReference type="EMBL" id="JACXSI010000018">
    <property type="protein sequence ID" value="MBD3108433.1"/>
    <property type="molecule type" value="Genomic_DNA"/>
</dbReference>
<keyword evidence="1" id="KW-0812">Transmembrane</keyword>
<name>A0A927CVL6_9BACI</name>
<keyword evidence="1" id="KW-0472">Membrane</keyword>
<reference evidence="2" key="1">
    <citation type="submission" date="2020-09" db="EMBL/GenBank/DDBJ databases">
        <title>Bacillus faecalis sp. nov., a moderately halophilic bacterium isolated from cow faeces.</title>
        <authorList>
            <person name="Jiang L."/>
            <person name="Lee J."/>
        </authorList>
    </citation>
    <scope>NUCLEOTIDE SEQUENCE</scope>
    <source>
        <strain evidence="2">AGMB 02131</strain>
    </source>
</reference>